<dbReference type="Pfam" id="PF18556">
    <property type="entry name" value="TetR_C_35"/>
    <property type="match status" value="1"/>
</dbReference>
<evidence type="ECO:0000256" key="4">
    <source>
        <dbReference type="PROSITE-ProRule" id="PRU00335"/>
    </source>
</evidence>
<protein>
    <submittedName>
        <fullName evidence="6">DNA-binding transcriptional regulator, AcrR family</fullName>
    </submittedName>
</protein>
<dbReference type="GO" id="GO:0000976">
    <property type="term" value="F:transcription cis-regulatory region binding"/>
    <property type="evidence" value="ECO:0007669"/>
    <property type="project" value="TreeGrafter"/>
</dbReference>
<name>A0A1H1VCR9_9ACTN</name>
<evidence type="ECO:0000313" key="6">
    <source>
        <dbReference type="EMBL" id="SDS82578.1"/>
    </source>
</evidence>
<organism evidence="6 7">
    <name type="scientific">Nocardioides scoriae</name>
    <dbReference type="NCBI Taxonomy" id="642780"/>
    <lineage>
        <taxon>Bacteria</taxon>
        <taxon>Bacillati</taxon>
        <taxon>Actinomycetota</taxon>
        <taxon>Actinomycetes</taxon>
        <taxon>Propionibacteriales</taxon>
        <taxon>Nocardioidaceae</taxon>
        <taxon>Nocardioides</taxon>
    </lineage>
</organism>
<proteinExistence type="predicted"/>
<keyword evidence="1" id="KW-0805">Transcription regulation</keyword>
<feature type="DNA-binding region" description="H-T-H motif" evidence="4">
    <location>
        <begin position="49"/>
        <end position="68"/>
    </location>
</feature>
<dbReference type="PROSITE" id="PS50977">
    <property type="entry name" value="HTH_TETR_2"/>
    <property type="match status" value="1"/>
</dbReference>
<keyword evidence="3" id="KW-0804">Transcription</keyword>
<dbReference type="Proteomes" id="UP000198859">
    <property type="component" value="Chromosome I"/>
</dbReference>
<sequence>MTAPVVGALAQVRLRLGRMRPLAAPVSHRERLLEAAAAFTAEQGWGALTMAKLADLVGVSRQTVYNEIGGKPQLAEAMIMRELEMFLGRVEAAFSDNPTDLVRAIEAAALNVLELAGTDPLLHMVVRSSQGAESDLLPLLTTHSEALLEAAGQVVGEHVRRYDVPLDEDRMAVMIDMVIRLVLSHVMQPRGEPRETAETVAWIAARVLASDAHR</sequence>
<dbReference type="PANTHER" id="PTHR30055:SF234">
    <property type="entry name" value="HTH-TYPE TRANSCRIPTIONAL REGULATOR BETI"/>
    <property type="match status" value="1"/>
</dbReference>
<keyword evidence="2 4" id="KW-0238">DNA-binding</keyword>
<feature type="domain" description="HTH tetR-type" evidence="5">
    <location>
        <begin position="26"/>
        <end position="86"/>
    </location>
</feature>
<accession>A0A1H1VCR9</accession>
<dbReference type="GO" id="GO:0003700">
    <property type="term" value="F:DNA-binding transcription factor activity"/>
    <property type="evidence" value="ECO:0007669"/>
    <property type="project" value="TreeGrafter"/>
</dbReference>
<dbReference type="InterPro" id="IPR040611">
    <property type="entry name" value="AlkX_C"/>
</dbReference>
<evidence type="ECO:0000313" key="7">
    <source>
        <dbReference type="Proteomes" id="UP000198859"/>
    </source>
</evidence>
<dbReference type="InterPro" id="IPR009057">
    <property type="entry name" value="Homeodomain-like_sf"/>
</dbReference>
<dbReference type="PANTHER" id="PTHR30055">
    <property type="entry name" value="HTH-TYPE TRANSCRIPTIONAL REGULATOR RUTR"/>
    <property type="match status" value="1"/>
</dbReference>
<dbReference type="InterPro" id="IPR050109">
    <property type="entry name" value="HTH-type_TetR-like_transc_reg"/>
</dbReference>
<evidence type="ECO:0000256" key="3">
    <source>
        <dbReference type="ARBA" id="ARBA00023163"/>
    </source>
</evidence>
<reference evidence="7" key="1">
    <citation type="submission" date="2016-10" db="EMBL/GenBank/DDBJ databases">
        <authorList>
            <person name="Varghese N."/>
            <person name="Submissions S."/>
        </authorList>
    </citation>
    <scope>NUCLEOTIDE SEQUENCE [LARGE SCALE GENOMIC DNA]</scope>
    <source>
        <strain evidence="7">DSM 22127</strain>
    </source>
</reference>
<dbReference type="EMBL" id="LT629757">
    <property type="protein sequence ID" value="SDS82578.1"/>
    <property type="molecule type" value="Genomic_DNA"/>
</dbReference>
<dbReference type="Pfam" id="PF00440">
    <property type="entry name" value="TetR_N"/>
    <property type="match status" value="1"/>
</dbReference>
<dbReference type="STRING" id="642780.SAMN04488570_2791"/>
<dbReference type="Gene3D" id="1.10.357.10">
    <property type="entry name" value="Tetracycline Repressor, domain 2"/>
    <property type="match status" value="1"/>
</dbReference>
<dbReference type="SUPFAM" id="SSF46689">
    <property type="entry name" value="Homeodomain-like"/>
    <property type="match status" value="1"/>
</dbReference>
<dbReference type="InterPro" id="IPR001647">
    <property type="entry name" value="HTH_TetR"/>
</dbReference>
<evidence type="ECO:0000259" key="5">
    <source>
        <dbReference type="PROSITE" id="PS50977"/>
    </source>
</evidence>
<dbReference type="AlphaFoldDB" id="A0A1H1VCR9"/>
<keyword evidence="7" id="KW-1185">Reference proteome</keyword>
<gene>
    <name evidence="6" type="ORF">SAMN04488570_2791</name>
</gene>
<evidence type="ECO:0000256" key="2">
    <source>
        <dbReference type="ARBA" id="ARBA00023125"/>
    </source>
</evidence>
<evidence type="ECO:0000256" key="1">
    <source>
        <dbReference type="ARBA" id="ARBA00023015"/>
    </source>
</evidence>